<gene>
    <name evidence="1" type="ORF">Me_995_000586</name>
</gene>
<evidence type="ECO:0000313" key="2">
    <source>
        <dbReference type="Proteomes" id="UP001213039"/>
    </source>
</evidence>
<reference evidence="1" key="1">
    <citation type="submission" date="2022-12" db="EMBL/GenBank/DDBJ databases">
        <authorList>
            <consortium name="Asia Pacific Centre for Animal Health"/>
            <person name="Klose S.M."/>
            <person name="Legione A.R."/>
            <person name="Monotti I."/>
            <person name="Bushell R."/>
            <person name="Marenda M.S."/>
            <person name="Sugiyama T."/>
            <person name="Browning G.F."/>
            <person name="Vaz P.K."/>
        </authorList>
    </citation>
    <scope>NUCLEOTIDE SEQUENCE</scope>
    <source>
        <strain evidence="1">Felid995</strain>
    </source>
</reference>
<evidence type="ECO:0000313" key="1">
    <source>
        <dbReference type="EMBL" id="WBP83956.1"/>
    </source>
</evidence>
<dbReference type="EMBL" id="CP114370">
    <property type="protein sequence ID" value="WBP83956.1"/>
    <property type="molecule type" value="Genomic_DNA"/>
</dbReference>
<proteinExistence type="predicted"/>
<organism evidence="1 2">
    <name type="scientific">Mycoplasmopsis edwardii</name>
    <dbReference type="NCBI Taxonomy" id="53558"/>
    <lineage>
        <taxon>Bacteria</taxon>
        <taxon>Bacillati</taxon>
        <taxon>Mycoplasmatota</taxon>
        <taxon>Mycoplasmoidales</taxon>
        <taxon>Metamycoplasmataceae</taxon>
        <taxon>Mycoplasmopsis</taxon>
    </lineage>
</organism>
<dbReference type="Proteomes" id="UP001213039">
    <property type="component" value="Chromosome"/>
</dbReference>
<name>A0ACD4PH29_9BACT</name>
<sequence length="217" mass="25559">MKLWLGISAIVAFVIGFGIYFGIIIWTKRYTKKYVEKAQREAIEQIRSLRNEIGVLPFELENYFKNKVNAYDIEGIINTVFLNKYNSKLIIANNEEFSFACVSLKTNGETYYEVDEFDLEKYNKARLEKPELFPNQISMYQGQNIDFLGVFESKQSLDDLFNNYFDKLNENGMLAISLKKYSRKDLSNLLETLKHKKIQHEISYISTRFLFITNKKQ</sequence>
<keyword evidence="2" id="KW-1185">Reference proteome</keyword>
<accession>A0ACD4PH29</accession>
<protein>
    <submittedName>
        <fullName evidence="1">Uncharacterized protein</fullName>
    </submittedName>
</protein>